<protein>
    <submittedName>
        <fullName evidence="1">Uncharacterized protein</fullName>
    </submittedName>
</protein>
<organism evidence="1 2">
    <name type="scientific">Batillaria attramentaria</name>
    <dbReference type="NCBI Taxonomy" id="370345"/>
    <lineage>
        <taxon>Eukaryota</taxon>
        <taxon>Metazoa</taxon>
        <taxon>Spiralia</taxon>
        <taxon>Lophotrochozoa</taxon>
        <taxon>Mollusca</taxon>
        <taxon>Gastropoda</taxon>
        <taxon>Caenogastropoda</taxon>
        <taxon>Sorbeoconcha</taxon>
        <taxon>Cerithioidea</taxon>
        <taxon>Batillariidae</taxon>
        <taxon>Batillaria</taxon>
    </lineage>
</organism>
<feature type="non-terminal residue" evidence="1">
    <location>
        <position position="63"/>
    </location>
</feature>
<gene>
    <name evidence="1" type="ORF">BaRGS_00016427</name>
</gene>
<dbReference type="AlphaFoldDB" id="A0ABD0KZ00"/>
<dbReference type="Proteomes" id="UP001519460">
    <property type="component" value="Unassembled WGS sequence"/>
</dbReference>
<keyword evidence="2" id="KW-1185">Reference proteome</keyword>
<accession>A0ABD0KZ00</accession>
<evidence type="ECO:0000313" key="2">
    <source>
        <dbReference type="Proteomes" id="UP001519460"/>
    </source>
</evidence>
<comment type="caution">
    <text evidence="1">The sequence shown here is derived from an EMBL/GenBank/DDBJ whole genome shotgun (WGS) entry which is preliminary data.</text>
</comment>
<name>A0ABD0KZ00_9CAEN</name>
<feature type="non-terminal residue" evidence="1">
    <location>
        <position position="1"/>
    </location>
</feature>
<dbReference type="EMBL" id="JACVVK020000104">
    <property type="protein sequence ID" value="KAK7492330.1"/>
    <property type="molecule type" value="Genomic_DNA"/>
</dbReference>
<evidence type="ECO:0000313" key="1">
    <source>
        <dbReference type="EMBL" id="KAK7492330.1"/>
    </source>
</evidence>
<sequence>AQSSITINWCLEIVAIVAQSLGFSAALVPIFRHYHVFVTPIIRVIVTQNSRTSRPAAGHTDVP</sequence>
<proteinExistence type="predicted"/>
<reference evidence="1 2" key="1">
    <citation type="journal article" date="2023" name="Sci. Data">
        <title>Genome assembly of the Korean intertidal mud-creeper Batillaria attramentaria.</title>
        <authorList>
            <person name="Patra A.K."/>
            <person name="Ho P.T."/>
            <person name="Jun S."/>
            <person name="Lee S.J."/>
            <person name="Kim Y."/>
            <person name="Won Y.J."/>
        </authorList>
    </citation>
    <scope>NUCLEOTIDE SEQUENCE [LARGE SCALE GENOMIC DNA]</scope>
    <source>
        <strain evidence="1">Wonlab-2016</strain>
    </source>
</reference>